<proteinExistence type="predicted"/>
<name>A0A2G1VYK9_9BACT</name>
<evidence type="ECO:0000313" key="2">
    <source>
        <dbReference type="Proteomes" id="UP000225740"/>
    </source>
</evidence>
<dbReference type="Proteomes" id="UP000225740">
    <property type="component" value="Unassembled WGS sequence"/>
</dbReference>
<keyword evidence="2" id="KW-1185">Reference proteome</keyword>
<dbReference type="AlphaFoldDB" id="A0A2G1VYK9"/>
<gene>
    <name evidence="1" type="ORF">CEE69_29085</name>
</gene>
<dbReference type="EMBL" id="NIZW01000038">
    <property type="protein sequence ID" value="PHQ31825.1"/>
    <property type="molecule type" value="Genomic_DNA"/>
</dbReference>
<comment type="caution">
    <text evidence="1">The sequence shown here is derived from an EMBL/GenBank/DDBJ whole genome shotgun (WGS) entry which is preliminary data.</text>
</comment>
<sequence>MFLSVGQSWPISTTWAGKSAFLYPTSFGSRLRWEYKRFKAKHPLPRNH</sequence>
<protein>
    <submittedName>
        <fullName evidence="1">Uncharacterized protein</fullName>
    </submittedName>
</protein>
<organism evidence="1 2">
    <name type="scientific">Rhodopirellula bahusiensis</name>
    <dbReference type="NCBI Taxonomy" id="2014065"/>
    <lineage>
        <taxon>Bacteria</taxon>
        <taxon>Pseudomonadati</taxon>
        <taxon>Planctomycetota</taxon>
        <taxon>Planctomycetia</taxon>
        <taxon>Pirellulales</taxon>
        <taxon>Pirellulaceae</taxon>
        <taxon>Rhodopirellula</taxon>
    </lineage>
</organism>
<dbReference type="OrthoDB" id="301516at2"/>
<accession>A0A2G1VYK9</accession>
<dbReference type="AntiFam" id="ANF00257">
    <property type="entry name" value="Protein of unknown function (DUF1560)"/>
</dbReference>
<evidence type="ECO:0000313" key="1">
    <source>
        <dbReference type="EMBL" id="PHQ31825.1"/>
    </source>
</evidence>
<reference evidence="1 2" key="1">
    <citation type="submission" date="2017-06" db="EMBL/GenBank/DDBJ databases">
        <title>Description of Rhodopirellula bahusiensis sp. nov.</title>
        <authorList>
            <person name="Kizina J."/>
            <person name="Harder J."/>
        </authorList>
    </citation>
    <scope>NUCLEOTIDE SEQUENCE [LARGE SCALE GENOMIC DNA]</scope>
    <source>
        <strain evidence="1 2">SWK21</strain>
    </source>
</reference>